<protein>
    <recommendedName>
        <fullName evidence="3">DUF2490 domain-containing protein</fullName>
    </recommendedName>
</protein>
<organism evidence="1 2">
    <name type="scientific">Cochleicola gelatinilyticus</name>
    <dbReference type="NCBI Taxonomy" id="1763537"/>
    <lineage>
        <taxon>Bacteria</taxon>
        <taxon>Pseudomonadati</taxon>
        <taxon>Bacteroidota</taxon>
        <taxon>Flavobacteriia</taxon>
        <taxon>Flavobacteriales</taxon>
        <taxon>Flavobacteriaceae</taxon>
        <taxon>Cochleicola</taxon>
    </lineage>
</organism>
<dbReference type="AlphaFoldDB" id="A0A167K6M2"/>
<comment type="caution">
    <text evidence="1">The sequence shown here is derived from an EMBL/GenBank/DDBJ whole genome shotgun (WGS) entry which is preliminary data.</text>
</comment>
<keyword evidence="2" id="KW-1185">Reference proteome</keyword>
<accession>A0A167K6M2</accession>
<dbReference type="EMBL" id="LRXL01000012">
    <property type="protein sequence ID" value="OAB81442.1"/>
    <property type="molecule type" value="Genomic_DNA"/>
</dbReference>
<gene>
    <name evidence="1" type="ORF">ULVI_01060</name>
</gene>
<evidence type="ECO:0000313" key="1">
    <source>
        <dbReference type="EMBL" id="OAB81442.1"/>
    </source>
</evidence>
<dbReference type="Pfam" id="PF10677">
    <property type="entry name" value="DUF2490"/>
    <property type="match status" value="1"/>
</dbReference>
<reference evidence="1 2" key="1">
    <citation type="submission" date="2016-02" db="EMBL/GenBank/DDBJ databases">
        <title>Ulvibacter sp. LPB0005, isolated from Thais luteostoma.</title>
        <authorList>
            <person name="Shin S.-K."/>
            <person name="Yi H."/>
        </authorList>
    </citation>
    <scope>NUCLEOTIDE SEQUENCE [LARGE SCALE GENOMIC DNA]</scope>
    <source>
        <strain evidence="1 2">LPB0005</strain>
    </source>
</reference>
<dbReference type="Proteomes" id="UP000077013">
    <property type="component" value="Unassembled WGS sequence"/>
</dbReference>
<dbReference type="InterPro" id="IPR019619">
    <property type="entry name" value="DUF2490"/>
</dbReference>
<evidence type="ECO:0008006" key="3">
    <source>
        <dbReference type="Google" id="ProtNLM"/>
    </source>
</evidence>
<proteinExistence type="predicted"/>
<name>A0A167K6M2_9FLAO</name>
<evidence type="ECO:0000313" key="2">
    <source>
        <dbReference type="Proteomes" id="UP000077013"/>
    </source>
</evidence>
<sequence length="221" mass="26352">MFSQSTEESYGSWSTLLLDYDLNDQFYLKNEVHFRRTNFLSDWQQLLIRPSVNYKLNEVVSFSVGYTYAKNYRNEFDFNEHNAWEQVMLSHSSGTSSFKHRFRFEQRFVDEFTQQPTGEFLKDETDYLHRFRYRFTWSMPLITVQEGKKISISVFDEIWLNADEGIVPRSLNQNWFYIGLAYPISNNAAFELGYMNDYAPLGANQYRSNHVLQTTLKYSIN</sequence>